<evidence type="ECO:0000259" key="19">
    <source>
        <dbReference type="PROSITE" id="PS50109"/>
    </source>
</evidence>
<dbReference type="InterPro" id="IPR003594">
    <property type="entry name" value="HATPase_dom"/>
</dbReference>
<keyword evidence="11" id="KW-0547">Nucleotide-binding</keyword>
<dbReference type="PRINTS" id="PR00344">
    <property type="entry name" value="BCTRLSENSOR"/>
</dbReference>
<protein>
    <recommendedName>
        <fullName evidence="4">Phosphate regulon sensor protein PhoR</fullName>
        <ecNumber evidence="3">2.7.13.3</ecNumber>
    </recommendedName>
</protein>
<dbReference type="InterPro" id="IPR005467">
    <property type="entry name" value="His_kinase_dom"/>
</dbReference>
<dbReference type="Pfam" id="PF00512">
    <property type="entry name" value="HisKA"/>
    <property type="match status" value="1"/>
</dbReference>
<keyword evidence="6" id="KW-1003">Cell membrane</keyword>
<keyword evidence="7" id="KW-0597">Phosphoprotein</keyword>
<dbReference type="AlphaFoldDB" id="A0A075K3Z9"/>
<dbReference type="PANTHER" id="PTHR45453">
    <property type="entry name" value="PHOSPHATE REGULON SENSOR PROTEIN PHOR"/>
    <property type="match status" value="1"/>
</dbReference>
<keyword evidence="8" id="KW-0592">Phosphate transport</keyword>
<evidence type="ECO:0000259" key="20">
    <source>
        <dbReference type="PROSITE" id="PS50112"/>
    </source>
</evidence>
<dbReference type="GO" id="GO:0000155">
    <property type="term" value="F:phosphorelay sensor kinase activity"/>
    <property type="evidence" value="ECO:0007669"/>
    <property type="project" value="InterPro"/>
</dbReference>
<dbReference type="Gene3D" id="3.30.565.10">
    <property type="entry name" value="Histidine kinase-like ATPase, C-terminal domain"/>
    <property type="match status" value="1"/>
</dbReference>
<accession>A0A075K3Z9</accession>
<name>A0A075K3Z9_9GAMM</name>
<dbReference type="STRING" id="1217721.HY57_17675"/>
<dbReference type="SMART" id="SM00387">
    <property type="entry name" value="HATPase_c"/>
    <property type="match status" value="1"/>
</dbReference>
<dbReference type="SUPFAM" id="SSF47384">
    <property type="entry name" value="Homodimeric domain of signal transducing histidine kinase"/>
    <property type="match status" value="1"/>
</dbReference>
<evidence type="ECO:0000256" key="8">
    <source>
        <dbReference type="ARBA" id="ARBA00022592"/>
    </source>
</evidence>
<keyword evidence="16 18" id="KW-0472">Membrane</keyword>
<dbReference type="KEGG" id="dja:HY57_17675"/>
<keyword evidence="22" id="KW-1185">Reference proteome</keyword>
<dbReference type="GO" id="GO:0004721">
    <property type="term" value="F:phosphoprotein phosphatase activity"/>
    <property type="evidence" value="ECO:0007669"/>
    <property type="project" value="TreeGrafter"/>
</dbReference>
<keyword evidence="14 18" id="KW-1133">Transmembrane helix</keyword>
<dbReference type="InterPro" id="IPR036890">
    <property type="entry name" value="HATPase_C_sf"/>
</dbReference>
<dbReference type="Gene3D" id="3.30.450.20">
    <property type="entry name" value="PAS domain"/>
    <property type="match status" value="1"/>
</dbReference>
<dbReference type="InterPro" id="IPR036097">
    <property type="entry name" value="HisK_dim/P_sf"/>
</dbReference>
<reference evidence="21 22" key="1">
    <citation type="submission" date="2014-07" db="EMBL/GenBank/DDBJ databases">
        <title>Complete Genome Sequence of Dyella japonica Strain A8 Isolated from Malaysian Tropical Soil.</title>
        <authorList>
            <person name="Hui R.K.H."/>
            <person name="Chen J.-W."/>
            <person name="Chan K.-G."/>
            <person name="Leung F.C.C."/>
        </authorList>
    </citation>
    <scope>NUCLEOTIDE SEQUENCE [LARGE SCALE GENOMIC DNA]</scope>
    <source>
        <strain evidence="21 22">A8</strain>
    </source>
</reference>
<evidence type="ECO:0000256" key="9">
    <source>
        <dbReference type="ARBA" id="ARBA00022679"/>
    </source>
</evidence>
<evidence type="ECO:0000256" key="1">
    <source>
        <dbReference type="ARBA" id="ARBA00000085"/>
    </source>
</evidence>
<dbReference type="Pfam" id="PF13188">
    <property type="entry name" value="PAS_8"/>
    <property type="match status" value="1"/>
</dbReference>
<keyword evidence="15" id="KW-0902">Two-component regulatory system</keyword>
<organism evidence="21 22">
    <name type="scientific">Dyella japonica A8</name>
    <dbReference type="NCBI Taxonomy" id="1217721"/>
    <lineage>
        <taxon>Bacteria</taxon>
        <taxon>Pseudomonadati</taxon>
        <taxon>Pseudomonadota</taxon>
        <taxon>Gammaproteobacteria</taxon>
        <taxon>Lysobacterales</taxon>
        <taxon>Rhodanobacteraceae</taxon>
        <taxon>Dyella</taxon>
    </lineage>
</organism>
<evidence type="ECO:0000256" key="5">
    <source>
        <dbReference type="ARBA" id="ARBA00022448"/>
    </source>
</evidence>
<dbReference type="Gene3D" id="1.10.287.130">
    <property type="match status" value="1"/>
</dbReference>
<dbReference type="InterPro" id="IPR004358">
    <property type="entry name" value="Sig_transdc_His_kin-like_C"/>
</dbReference>
<dbReference type="PROSITE" id="PS50109">
    <property type="entry name" value="HIS_KIN"/>
    <property type="match status" value="1"/>
</dbReference>
<dbReference type="EC" id="2.7.13.3" evidence="3"/>
<dbReference type="FunFam" id="3.30.565.10:FF:000006">
    <property type="entry name" value="Sensor histidine kinase WalK"/>
    <property type="match status" value="1"/>
</dbReference>
<evidence type="ECO:0000256" key="13">
    <source>
        <dbReference type="ARBA" id="ARBA00022840"/>
    </source>
</evidence>
<comment type="subcellular location">
    <subcellularLocation>
        <location evidence="2">Cell membrane</location>
    </subcellularLocation>
</comment>
<evidence type="ECO:0000256" key="16">
    <source>
        <dbReference type="ARBA" id="ARBA00023136"/>
    </source>
</evidence>
<dbReference type="HOGENOM" id="CLU_000445_89_2_6"/>
<comment type="function">
    <text evidence="17">Member of the two-component regulatory system PhoR/PhoB involved in the phosphate regulon genes expression. PhoR may function as a membrane-associated protein kinase that phosphorylates PhoB in response to environmental signals.</text>
</comment>
<keyword evidence="13" id="KW-0067">ATP-binding</keyword>
<evidence type="ECO:0000256" key="10">
    <source>
        <dbReference type="ARBA" id="ARBA00022692"/>
    </source>
</evidence>
<dbReference type="GO" id="GO:0005886">
    <property type="term" value="C:plasma membrane"/>
    <property type="evidence" value="ECO:0007669"/>
    <property type="project" value="UniProtKB-SubCell"/>
</dbReference>
<feature type="transmembrane region" description="Helical" evidence="18">
    <location>
        <begin position="12"/>
        <end position="29"/>
    </location>
</feature>
<gene>
    <name evidence="21" type="ORF">HY57_17675</name>
</gene>
<proteinExistence type="predicted"/>
<dbReference type="SMART" id="SM00388">
    <property type="entry name" value="HisKA"/>
    <property type="match status" value="1"/>
</dbReference>
<dbReference type="FunFam" id="1.10.287.130:FF:000008">
    <property type="entry name" value="Two-component sensor histidine kinase"/>
    <property type="match status" value="1"/>
</dbReference>
<dbReference type="InterPro" id="IPR000014">
    <property type="entry name" value="PAS"/>
</dbReference>
<dbReference type="SUPFAM" id="SSF55874">
    <property type="entry name" value="ATPase domain of HSP90 chaperone/DNA topoisomerase II/histidine kinase"/>
    <property type="match status" value="1"/>
</dbReference>
<comment type="catalytic activity">
    <reaction evidence="1">
        <text>ATP + protein L-histidine = ADP + protein N-phospho-L-histidine.</text>
        <dbReference type="EC" id="2.7.13.3"/>
    </reaction>
</comment>
<dbReference type="PROSITE" id="PS50112">
    <property type="entry name" value="PAS"/>
    <property type="match status" value="1"/>
</dbReference>
<evidence type="ECO:0000256" key="7">
    <source>
        <dbReference type="ARBA" id="ARBA00022553"/>
    </source>
</evidence>
<keyword evidence="9" id="KW-0808">Transferase</keyword>
<dbReference type="SMART" id="SM00091">
    <property type="entry name" value="PAS"/>
    <property type="match status" value="1"/>
</dbReference>
<dbReference type="EMBL" id="CP008884">
    <property type="protein sequence ID" value="AIF48941.1"/>
    <property type="molecule type" value="Genomic_DNA"/>
</dbReference>
<evidence type="ECO:0000256" key="14">
    <source>
        <dbReference type="ARBA" id="ARBA00022989"/>
    </source>
</evidence>
<evidence type="ECO:0000256" key="12">
    <source>
        <dbReference type="ARBA" id="ARBA00022777"/>
    </source>
</evidence>
<dbReference type="Proteomes" id="UP000027987">
    <property type="component" value="Chromosome"/>
</dbReference>
<evidence type="ECO:0000256" key="4">
    <source>
        <dbReference type="ARBA" id="ARBA00019665"/>
    </source>
</evidence>
<evidence type="ECO:0000313" key="22">
    <source>
        <dbReference type="Proteomes" id="UP000027987"/>
    </source>
</evidence>
<dbReference type="NCBIfam" id="TIGR02966">
    <property type="entry name" value="phoR_proteo"/>
    <property type="match status" value="1"/>
</dbReference>
<evidence type="ECO:0000256" key="6">
    <source>
        <dbReference type="ARBA" id="ARBA00022475"/>
    </source>
</evidence>
<dbReference type="CDD" id="cd00082">
    <property type="entry name" value="HisKA"/>
    <property type="match status" value="1"/>
</dbReference>
<evidence type="ECO:0000313" key="21">
    <source>
        <dbReference type="EMBL" id="AIF48941.1"/>
    </source>
</evidence>
<evidence type="ECO:0000256" key="17">
    <source>
        <dbReference type="ARBA" id="ARBA00025207"/>
    </source>
</evidence>
<dbReference type="OrthoDB" id="9813151at2"/>
<evidence type="ECO:0000256" key="3">
    <source>
        <dbReference type="ARBA" id="ARBA00012438"/>
    </source>
</evidence>
<dbReference type="PANTHER" id="PTHR45453:SF1">
    <property type="entry name" value="PHOSPHATE REGULON SENSOR PROTEIN PHOR"/>
    <property type="match status" value="1"/>
</dbReference>
<dbReference type="InterPro" id="IPR003661">
    <property type="entry name" value="HisK_dim/P_dom"/>
</dbReference>
<evidence type="ECO:0000256" key="2">
    <source>
        <dbReference type="ARBA" id="ARBA00004236"/>
    </source>
</evidence>
<dbReference type="InterPro" id="IPR014310">
    <property type="entry name" value="Sig_transdc_His_kinase_PhoR"/>
</dbReference>
<dbReference type="Pfam" id="PF02518">
    <property type="entry name" value="HATPase_c"/>
    <property type="match status" value="1"/>
</dbReference>
<dbReference type="PATRIC" id="fig|1217721.7.peg.3627"/>
<dbReference type="GO" id="GO:0005524">
    <property type="term" value="F:ATP binding"/>
    <property type="evidence" value="ECO:0007669"/>
    <property type="project" value="UniProtKB-KW"/>
</dbReference>
<dbReference type="GO" id="GO:0016036">
    <property type="term" value="P:cellular response to phosphate starvation"/>
    <property type="evidence" value="ECO:0007669"/>
    <property type="project" value="TreeGrafter"/>
</dbReference>
<dbReference type="InterPro" id="IPR035965">
    <property type="entry name" value="PAS-like_dom_sf"/>
</dbReference>
<feature type="domain" description="Histidine kinase" evidence="19">
    <location>
        <begin position="200"/>
        <end position="412"/>
    </location>
</feature>
<keyword evidence="10 18" id="KW-0812">Transmembrane</keyword>
<feature type="domain" description="PAS" evidence="20">
    <location>
        <begin position="84"/>
        <end position="125"/>
    </location>
</feature>
<feature type="transmembrane region" description="Helical" evidence="18">
    <location>
        <begin position="35"/>
        <end position="52"/>
    </location>
</feature>
<evidence type="ECO:0000256" key="15">
    <source>
        <dbReference type="ARBA" id="ARBA00023012"/>
    </source>
</evidence>
<evidence type="ECO:0000256" key="11">
    <source>
        <dbReference type="ARBA" id="ARBA00022741"/>
    </source>
</evidence>
<dbReference type="GO" id="GO:0006817">
    <property type="term" value="P:phosphate ion transport"/>
    <property type="evidence" value="ECO:0007669"/>
    <property type="project" value="UniProtKB-KW"/>
</dbReference>
<keyword evidence="5" id="KW-0813">Transport</keyword>
<evidence type="ECO:0000256" key="18">
    <source>
        <dbReference type="SAM" id="Phobius"/>
    </source>
</evidence>
<dbReference type="SUPFAM" id="SSF55785">
    <property type="entry name" value="PYP-like sensor domain (PAS domain)"/>
    <property type="match status" value="1"/>
</dbReference>
<keyword evidence="12 21" id="KW-0418">Kinase</keyword>
<dbReference type="InterPro" id="IPR050351">
    <property type="entry name" value="BphY/WalK/GraS-like"/>
</dbReference>
<dbReference type="CDD" id="cd00130">
    <property type="entry name" value="PAS"/>
    <property type="match status" value="1"/>
</dbReference>
<sequence>MPTTFDRSWKLPAIMVAGLLAGAFVGWLAGGRAAAGFALVAVVEIVFLLTRIRHQANLMMAPDSSPTSLKHDRFMTRSRRIASSLRDLRSAAGTLPDAVVLLDNEQHVRWFNHAAEDLLGLRRPQDRGAHLDERLSTTELATWLKEGAREPLNDVAAPGHPNRHINVTLLPFGRRQRLLLARDISHLTRLEQIRRDFVANVSHELRTPLTVIHGYLELIDPEDVPELAPVLNEMRAQSKRMGQIVEDLLTLSRLETQEHVQDERVQMTPLLATIRKEAEALSQGRHQITVESTAEADLLGSVKDLHSAFSNLVSNAVRYTPTGGRITIRWRRSSEGAVYSVTDTGYGIPASHLARLTERFYRVSSSRSRESGGTGLGLSIVKHVLNLHQARLDIQSEPGQGSTFSCWFSNERLMAPGTTDPD</sequence>